<evidence type="ECO:0000256" key="1">
    <source>
        <dbReference type="SAM" id="MobiDB-lite"/>
    </source>
</evidence>
<dbReference type="OrthoDB" id="9790035at2"/>
<evidence type="ECO:0000313" key="3">
    <source>
        <dbReference type="Proteomes" id="UP000262477"/>
    </source>
</evidence>
<dbReference type="RefSeq" id="WP_128508288.1">
    <property type="nucleotide sequence ID" value="NZ_QUAC01000140.1"/>
</dbReference>
<dbReference type="EMBL" id="QUAC01000140">
    <property type="protein sequence ID" value="REK89000.1"/>
    <property type="molecule type" value="Genomic_DNA"/>
</dbReference>
<comment type="caution">
    <text evidence="2">The sequence shown here is derived from an EMBL/GenBank/DDBJ whole genome shotgun (WGS) entry which is preliminary data.</text>
</comment>
<keyword evidence="3" id="KW-1185">Reference proteome</keyword>
<proteinExistence type="predicted"/>
<organism evidence="2 3">
    <name type="scientific">Streptomyces inhibens</name>
    <dbReference type="NCBI Taxonomy" id="2293571"/>
    <lineage>
        <taxon>Bacteria</taxon>
        <taxon>Bacillati</taxon>
        <taxon>Actinomycetota</taxon>
        <taxon>Actinomycetes</taxon>
        <taxon>Kitasatosporales</taxon>
        <taxon>Streptomycetaceae</taxon>
        <taxon>Streptomyces</taxon>
    </lineage>
</organism>
<dbReference type="AlphaFoldDB" id="A0A371Q2R2"/>
<reference evidence="2 3" key="1">
    <citation type="submission" date="2018-08" db="EMBL/GenBank/DDBJ databases">
        <title>Streptomyces NEAU-D10 sp. nov., a novel Actinomycete isolated from soil.</title>
        <authorList>
            <person name="Jin L."/>
        </authorList>
    </citation>
    <scope>NUCLEOTIDE SEQUENCE [LARGE SCALE GENOMIC DNA]</scope>
    <source>
        <strain evidence="2 3">NEAU-D10</strain>
    </source>
</reference>
<dbReference type="Proteomes" id="UP000262477">
    <property type="component" value="Unassembled WGS sequence"/>
</dbReference>
<name>A0A371Q2R2_STRIH</name>
<protein>
    <recommendedName>
        <fullName evidence="4">FAD-binding domain-containing protein</fullName>
    </recommendedName>
</protein>
<gene>
    <name evidence="2" type="ORF">DY245_18070</name>
</gene>
<sequence>MIEADLVVDATGRGTRLPRRLADAGFPLPGSVVVDGKITYASRLYTLQEDPGQNWFASYQPTLAPTHREAPSPPTSAPPRGSSA</sequence>
<accession>A0A371Q2R2</accession>
<evidence type="ECO:0000313" key="2">
    <source>
        <dbReference type="EMBL" id="REK89000.1"/>
    </source>
</evidence>
<evidence type="ECO:0008006" key="4">
    <source>
        <dbReference type="Google" id="ProtNLM"/>
    </source>
</evidence>
<feature type="region of interest" description="Disordered" evidence="1">
    <location>
        <begin position="62"/>
        <end position="84"/>
    </location>
</feature>